<proteinExistence type="inferred from homology"/>
<dbReference type="InterPro" id="IPR037524">
    <property type="entry name" value="PA14/GLEYA"/>
</dbReference>
<dbReference type="PRINTS" id="PR00133">
    <property type="entry name" value="GLHYDRLASE3"/>
</dbReference>
<dbReference type="InterPro" id="IPR013783">
    <property type="entry name" value="Ig-like_fold"/>
</dbReference>
<organism evidence="5 6">
    <name type="scientific">Streptomyces atroolivaceus</name>
    <dbReference type="NCBI Taxonomy" id="66869"/>
    <lineage>
        <taxon>Bacteria</taxon>
        <taxon>Bacillati</taxon>
        <taxon>Actinomycetota</taxon>
        <taxon>Actinomycetes</taxon>
        <taxon>Kitasatosporales</taxon>
        <taxon>Streptomycetaceae</taxon>
        <taxon>Streptomyces</taxon>
    </lineage>
</organism>
<keyword evidence="2 5" id="KW-0378">Hydrolase</keyword>
<evidence type="ECO:0000313" key="5">
    <source>
        <dbReference type="EMBL" id="MFC4981724.1"/>
    </source>
</evidence>
<dbReference type="PROSITE" id="PS51318">
    <property type="entry name" value="TAT"/>
    <property type="match status" value="1"/>
</dbReference>
<dbReference type="Gene3D" id="2.60.40.10">
    <property type="entry name" value="Immunoglobulins"/>
    <property type="match status" value="1"/>
</dbReference>
<dbReference type="Pfam" id="PF14310">
    <property type="entry name" value="Fn3-like"/>
    <property type="match status" value="1"/>
</dbReference>
<dbReference type="Pfam" id="PF00933">
    <property type="entry name" value="Glyco_hydro_3"/>
    <property type="match status" value="1"/>
</dbReference>
<dbReference type="SMART" id="SM00758">
    <property type="entry name" value="PA14"/>
    <property type="match status" value="1"/>
</dbReference>
<feature type="chain" id="PRO_5046713632" evidence="3">
    <location>
        <begin position="23"/>
        <end position="824"/>
    </location>
</feature>
<dbReference type="GO" id="GO:0016787">
    <property type="term" value="F:hydrolase activity"/>
    <property type="evidence" value="ECO:0007669"/>
    <property type="project" value="UniProtKB-KW"/>
</dbReference>
<dbReference type="InterPro" id="IPR026891">
    <property type="entry name" value="Fn3-like"/>
</dbReference>
<dbReference type="InterPro" id="IPR002772">
    <property type="entry name" value="Glyco_hydro_3_C"/>
</dbReference>
<dbReference type="Pfam" id="PF07691">
    <property type="entry name" value="PA14"/>
    <property type="match status" value="1"/>
</dbReference>
<feature type="signal peptide" evidence="3">
    <location>
        <begin position="1"/>
        <end position="22"/>
    </location>
</feature>
<dbReference type="InterPro" id="IPR050288">
    <property type="entry name" value="Cellulose_deg_GH3"/>
</dbReference>
<gene>
    <name evidence="5" type="ORF">ACFPL4_25760</name>
</gene>
<evidence type="ECO:0000256" key="2">
    <source>
        <dbReference type="ARBA" id="ARBA00022801"/>
    </source>
</evidence>
<dbReference type="PANTHER" id="PTHR42715:SF10">
    <property type="entry name" value="BETA-GLUCOSIDASE"/>
    <property type="match status" value="1"/>
</dbReference>
<keyword evidence="6" id="KW-1185">Reference proteome</keyword>
<keyword evidence="3" id="KW-0732">Signal</keyword>
<dbReference type="SUPFAM" id="SSF52279">
    <property type="entry name" value="Beta-D-glucan exohydrolase, C-terminal domain"/>
    <property type="match status" value="1"/>
</dbReference>
<dbReference type="EMBL" id="JBHSJE010000008">
    <property type="protein sequence ID" value="MFC4981724.1"/>
    <property type="molecule type" value="Genomic_DNA"/>
</dbReference>
<dbReference type="InterPro" id="IPR006311">
    <property type="entry name" value="TAT_signal"/>
</dbReference>
<name>A0ABV9VFZ2_STRAZ</name>
<dbReference type="InterPro" id="IPR017853">
    <property type="entry name" value="GH"/>
</dbReference>
<evidence type="ECO:0000256" key="3">
    <source>
        <dbReference type="SAM" id="SignalP"/>
    </source>
</evidence>
<comment type="similarity">
    <text evidence="1">Belongs to the glycosyl hydrolase 3 family.</text>
</comment>
<dbReference type="InterPro" id="IPR036881">
    <property type="entry name" value="Glyco_hydro_3_C_sf"/>
</dbReference>
<dbReference type="InterPro" id="IPR001764">
    <property type="entry name" value="Glyco_hydro_3_N"/>
</dbReference>
<dbReference type="RefSeq" id="WP_033300642.1">
    <property type="nucleotide sequence ID" value="NZ_JBHSJE010000008.1"/>
</dbReference>
<dbReference type="SUPFAM" id="SSF51445">
    <property type="entry name" value="(Trans)glycosidases"/>
    <property type="match status" value="1"/>
</dbReference>
<dbReference type="PANTHER" id="PTHR42715">
    <property type="entry name" value="BETA-GLUCOSIDASE"/>
    <property type="match status" value="1"/>
</dbReference>
<reference evidence="6" key="1">
    <citation type="journal article" date="2019" name="Int. J. Syst. Evol. Microbiol.">
        <title>The Global Catalogue of Microorganisms (GCM) 10K type strain sequencing project: providing services to taxonomists for standard genome sequencing and annotation.</title>
        <authorList>
            <consortium name="The Broad Institute Genomics Platform"/>
            <consortium name="The Broad Institute Genome Sequencing Center for Infectious Disease"/>
            <person name="Wu L."/>
            <person name="Ma J."/>
        </authorList>
    </citation>
    <scope>NUCLEOTIDE SEQUENCE [LARGE SCALE GENOMIC DNA]</scope>
    <source>
        <strain evidence="6">ICMP 257</strain>
    </source>
</reference>
<accession>A0ABV9VFZ2</accession>
<dbReference type="InterPro" id="IPR011658">
    <property type="entry name" value="PA14_dom"/>
</dbReference>
<dbReference type="InterPro" id="IPR036962">
    <property type="entry name" value="Glyco_hydro_3_N_sf"/>
</dbReference>
<evidence type="ECO:0000259" key="4">
    <source>
        <dbReference type="PROSITE" id="PS51820"/>
    </source>
</evidence>
<protein>
    <submittedName>
        <fullName evidence="5">Glycoside hydrolase family 3 C-terminal domain-containing protein</fullName>
    </submittedName>
</protein>
<dbReference type="GeneID" id="31233906"/>
<dbReference type="Gene3D" id="3.40.50.1700">
    <property type="entry name" value="Glycoside hydrolase family 3 C-terminal domain"/>
    <property type="match status" value="1"/>
</dbReference>
<evidence type="ECO:0000256" key="1">
    <source>
        <dbReference type="ARBA" id="ARBA00005336"/>
    </source>
</evidence>
<comment type="caution">
    <text evidence="5">The sequence shown here is derived from an EMBL/GenBank/DDBJ whole genome shotgun (WGS) entry which is preliminary data.</text>
</comment>
<dbReference type="Gene3D" id="3.20.20.300">
    <property type="entry name" value="Glycoside hydrolase, family 3, N-terminal domain"/>
    <property type="match status" value="1"/>
</dbReference>
<sequence>MNRRTFLSAAVLTALASGIAPAAAAPRRTAGAAPDSRAVALLAKMTAAQKEALVRCDFAALSSLGIPALTMVDASAGLRGETGVTAFPVPLAQAATFDADLAGRLGQALGAEGRAKGYNNLLGPTVDTARTWHFGRQAESMGEDLLLSGILGAALTRRIQEQHVVATVKHFSAYTQEVNRFFVDAQISDRALHEIYHASFERIIDAVPVTSVMMAYPKINGTFATQSSALFNDLKKTIGLEGYTVPDFWAGDDPVGAVKAGMDLGGLGPGGVKIPVGGLTDGSVPAARLDDAALRILNTMYANGLFDHPVPAPAANASTQAHKDLAHELAVSSTVLLTNRSRALPLTPTVKSLVVIGPAENTALTGVSGSTYVNPGTWTTPLAAIKDRAGTGVTVTYRQGTLGDIPLTAVPATVLRTGSGAAGLTGSFYAAAQPSGTPVATQVSAGIDFTSAPVAGLPTVWSARWSGTLTPTTTGPHRFSMLPSGTTKLVINGRTVISGTRHSRRFFLGPYDYPLQGIIDLTAGKAVSISVEYSNSTADTGTCGLTLGWQPKSLIPDAVAAARTSDAAVVIVNRVAGEDMDHGSLDLPGDQDKLIADVAAANSRTIVVLNTDGPVAMPWINDVEAVVQLWYAGRATGTALAAVLFGDADPSGRLPVTFPVTASQGPGSTQPTYPGNGPTVSHSEGHLVGYRYYDAKNQSPLFPFGHGLSYTTFNLGSLEASYNTATRTLTAAVTLTNSGSREGTEVVQLYAALPAGAQAEPRRLIGFRKVALAPGASTRITFSVTARDLSVWTAGAWKLTPGSYTVHAGRSSRSLSVQRLVTVS</sequence>
<dbReference type="PROSITE" id="PS51820">
    <property type="entry name" value="PA14"/>
    <property type="match status" value="1"/>
</dbReference>
<dbReference type="SMART" id="SM01217">
    <property type="entry name" value="Fn3_like"/>
    <property type="match status" value="1"/>
</dbReference>
<dbReference type="Proteomes" id="UP001595908">
    <property type="component" value="Unassembled WGS sequence"/>
</dbReference>
<feature type="domain" description="PA14" evidence="4">
    <location>
        <begin position="419"/>
        <end position="563"/>
    </location>
</feature>
<dbReference type="Gene3D" id="2.60.120.260">
    <property type="entry name" value="Galactose-binding domain-like"/>
    <property type="match status" value="1"/>
</dbReference>
<evidence type="ECO:0000313" key="6">
    <source>
        <dbReference type="Proteomes" id="UP001595908"/>
    </source>
</evidence>
<dbReference type="Pfam" id="PF01915">
    <property type="entry name" value="Glyco_hydro_3_C"/>
    <property type="match status" value="1"/>
</dbReference>